<feature type="domain" description="Exonuclease" evidence="4">
    <location>
        <begin position="115"/>
        <end position="283"/>
    </location>
</feature>
<sequence>MVVITISKCPASLRGDLSKWFFEVSQGVYVGTVSQRVRENVWDRIEKSVKSGRAVLVYSCHDEQKLKFLVCGESNCKPIDYDGIEIMKHLKRIESSETKDTSNLLSSAGLFPDGKFVALDIETTGLDSSKDLITEIAAVKFEESGEVVDRFKRYICIDISVPDNIQKLTGITDELLKNEGVQLETALNDLQMFVEELPIVCHNAEFDMAFLKNKVSQESEILKTNQVVDTLNLSRKLIKDVQNYKLPTLAKYFSIAHADSHEALVDAEVTGQLVAKLKILEINK</sequence>
<keyword evidence="3" id="KW-0269">Exonuclease</keyword>
<dbReference type="CDD" id="cd09755">
    <property type="entry name" value="Cas2_I-E"/>
    <property type="match status" value="1"/>
</dbReference>
<dbReference type="InterPro" id="IPR036397">
    <property type="entry name" value="RNaseH_sf"/>
</dbReference>
<dbReference type="GeneID" id="82203415"/>
<dbReference type="InterPro" id="IPR006054">
    <property type="entry name" value="DnaQ"/>
</dbReference>
<dbReference type="GO" id="GO:0006260">
    <property type="term" value="P:DNA replication"/>
    <property type="evidence" value="ECO:0007669"/>
    <property type="project" value="InterPro"/>
</dbReference>
<gene>
    <name evidence="5" type="ORF">BO222_09610</name>
</gene>
<dbReference type="NCBIfam" id="TIGR01873">
    <property type="entry name" value="cas_CT1978"/>
    <property type="match status" value="1"/>
</dbReference>
<keyword evidence="6" id="KW-1185">Reference proteome</keyword>
<dbReference type="CDD" id="cd06127">
    <property type="entry name" value="DEDDh"/>
    <property type="match status" value="1"/>
</dbReference>
<dbReference type="AlphaFoldDB" id="A0A1U7NE65"/>
<dbReference type="Gene3D" id="3.30.420.10">
    <property type="entry name" value="Ribonuclease H-like superfamily/Ribonuclease H"/>
    <property type="match status" value="1"/>
</dbReference>
<dbReference type="PANTHER" id="PTHR30231:SF4">
    <property type="entry name" value="PROTEIN NEN2"/>
    <property type="match status" value="1"/>
</dbReference>
<dbReference type="Pfam" id="PF00929">
    <property type="entry name" value="RNase_T"/>
    <property type="match status" value="1"/>
</dbReference>
<evidence type="ECO:0000259" key="4">
    <source>
        <dbReference type="SMART" id="SM00479"/>
    </source>
</evidence>
<dbReference type="PANTHER" id="PTHR30231">
    <property type="entry name" value="DNA POLYMERASE III SUBUNIT EPSILON"/>
    <property type="match status" value="1"/>
</dbReference>
<dbReference type="Gene3D" id="3.30.70.240">
    <property type="match status" value="1"/>
</dbReference>
<dbReference type="FunFam" id="3.30.420.10:FF:000045">
    <property type="entry name" value="3'-5' exonuclease DinG"/>
    <property type="match status" value="1"/>
</dbReference>
<dbReference type="EMBL" id="MPJW01000189">
    <property type="protein sequence ID" value="OLU37797.1"/>
    <property type="molecule type" value="Genomic_DNA"/>
</dbReference>
<evidence type="ECO:0000256" key="3">
    <source>
        <dbReference type="ARBA" id="ARBA00022839"/>
    </source>
</evidence>
<dbReference type="GO" id="GO:0003887">
    <property type="term" value="F:DNA-directed DNA polymerase activity"/>
    <property type="evidence" value="ECO:0007669"/>
    <property type="project" value="InterPro"/>
</dbReference>
<dbReference type="GO" id="GO:0003677">
    <property type="term" value="F:DNA binding"/>
    <property type="evidence" value="ECO:0007669"/>
    <property type="project" value="InterPro"/>
</dbReference>
<dbReference type="InterPro" id="IPR013520">
    <property type="entry name" value="Ribonucl_H"/>
</dbReference>
<dbReference type="InterPro" id="IPR010152">
    <property type="entry name" value="CRISPR-assoc_prot_Cas2_sub"/>
</dbReference>
<dbReference type="InterPro" id="IPR012337">
    <property type="entry name" value="RNaseH-like_sf"/>
</dbReference>
<dbReference type="RefSeq" id="WP_075820576.1">
    <property type="nucleotide sequence ID" value="NZ_CAOUMU010000003.1"/>
</dbReference>
<reference evidence="5 6" key="1">
    <citation type="submission" date="2016-11" db="EMBL/GenBank/DDBJ databases">
        <title>Description of two novel members of the family Erysipelotrichaceae: Ileibacterium lipovorans gen. nov., sp. nov. and Dubosiella newyorkensis, gen. nov., sp. nov.</title>
        <authorList>
            <person name="Cox L.M."/>
            <person name="Sohn J."/>
            <person name="Tyrrell K.L."/>
            <person name="Citron D.M."/>
            <person name="Lawson P.A."/>
            <person name="Patel N.B."/>
            <person name="Iizumi T."/>
            <person name="Perez-Perez G.I."/>
            <person name="Goldstein E.J."/>
            <person name="Blaser M.J."/>
        </authorList>
    </citation>
    <scope>NUCLEOTIDE SEQUENCE [LARGE SCALE GENOMIC DNA]</scope>
    <source>
        <strain evidence="5 6">NYU-BL-A3</strain>
    </source>
</reference>
<dbReference type="NCBIfam" id="TIGR00573">
    <property type="entry name" value="dnaq"/>
    <property type="match status" value="1"/>
</dbReference>
<name>A0A1U7NE65_9FIRM</name>
<dbReference type="GO" id="GO:0008408">
    <property type="term" value="F:3'-5' exonuclease activity"/>
    <property type="evidence" value="ECO:0007669"/>
    <property type="project" value="TreeGrafter"/>
</dbReference>
<keyword evidence="1" id="KW-0540">Nuclease</keyword>
<evidence type="ECO:0000256" key="1">
    <source>
        <dbReference type="ARBA" id="ARBA00022722"/>
    </source>
</evidence>
<evidence type="ECO:0000313" key="6">
    <source>
        <dbReference type="Proteomes" id="UP000186341"/>
    </source>
</evidence>
<keyword evidence="2" id="KW-0378">Hydrolase</keyword>
<dbReference type="SMART" id="SM00479">
    <property type="entry name" value="EXOIII"/>
    <property type="match status" value="1"/>
</dbReference>
<proteinExistence type="predicted"/>
<dbReference type="OrthoDB" id="9776650at2"/>
<accession>A0A1U7NE65</accession>
<organism evidence="5 6">
    <name type="scientific">Ileibacterium valens</name>
    <dbReference type="NCBI Taxonomy" id="1862668"/>
    <lineage>
        <taxon>Bacteria</taxon>
        <taxon>Bacillati</taxon>
        <taxon>Bacillota</taxon>
        <taxon>Erysipelotrichia</taxon>
        <taxon>Erysipelotrichales</taxon>
        <taxon>Erysipelotrichaceae</taxon>
        <taxon>Ileibacterium</taxon>
    </lineage>
</organism>
<evidence type="ECO:0000256" key="2">
    <source>
        <dbReference type="ARBA" id="ARBA00022801"/>
    </source>
</evidence>
<dbReference type="SUPFAM" id="SSF53098">
    <property type="entry name" value="Ribonuclease H-like"/>
    <property type="match status" value="1"/>
</dbReference>
<dbReference type="Pfam" id="PF09707">
    <property type="entry name" value="Cas_Cas2CT1978"/>
    <property type="match status" value="1"/>
</dbReference>
<comment type="caution">
    <text evidence="5">The sequence shown here is derived from an EMBL/GenBank/DDBJ whole genome shotgun (WGS) entry which is preliminary data.</text>
</comment>
<protein>
    <submittedName>
        <fullName evidence="5">Type I-E CRISPR-associated endoribonuclease Cas2</fullName>
    </submittedName>
</protein>
<dbReference type="Proteomes" id="UP000186341">
    <property type="component" value="Unassembled WGS sequence"/>
</dbReference>
<evidence type="ECO:0000313" key="5">
    <source>
        <dbReference type="EMBL" id="OLU37797.1"/>
    </source>
</evidence>